<sequence>MVGQRSRAAPSDHRAPASTQTMGESSRNVCNGRADEGRLVKSYADQISGILKRTYFWASRTDSLVWDDLLKSAAVSGVVSKDNGEVRFMPTRHILRKLPTVTSTRVQGALKQPTQPR</sequence>
<dbReference type="EMBL" id="BGZK01000666">
    <property type="protein sequence ID" value="GBP55370.1"/>
    <property type="molecule type" value="Genomic_DNA"/>
</dbReference>
<reference evidence="2 3" key="1">
    <citation type="journal article" date="2019" name="Commun. Biol.">
        <title>The bagworm genome reveals a unique fibroin gene that provides high tensile strength.</title>
        <authorList>
            <person name="Kono N."/>
            <person name="Nakamura H."/>
            <person name="Ohtoshi R."/>
            <person name="Tomita M."/>
            <person name="Numata K."/>
            <person name="Arakawa K."/>
        </authorList>
    </citation>
    <scope>NUCLEOTIDE SEQUENCE [LARGE SCALE GENOMIC DNA]</scope>
</reference>
<keyword evidence="3" id="KW-1185">Reference proteome</keyword>
<proteinExistence type="predicted"/>
<gene>
    <name evidence="2" type="ORF">EVAR_31890_1</name>
</gene>
<evidence type="ECO:0000313" key="2">
    <source>
        <dbReference type="EMBL" id="GBP55370.1"/>
    </source>
</evidence>
<evidence type="ECO:0000256" key="1">
    <source>
        <dbReference type="SAM" id="MobiDB-lite"/>
    </source>
</evidence>
<feature type="compositionally biased region" description="Polar residues" evidence="1">
    <location>
        <begin position="17"/>
        <end position="29"/>
    </location>
</feature>
<evidence type="ECO:0000313" key="3">
    <source>
        <dbReference type="Proteomes" id="UP000299102"/>
    </source>
</evidence>
<protein>
    <submittedName>
        <fullName evidence="2">Uncharacterized protein</fullName>
    </submittedName>
</protein>
<feature type="region of interest" description="Disordered" evidence="1">
    <location>
        <begin position="1"/>
        <end position="31"/>
    </location>
</feature>
<organism evidence="2 3">
    <name type="scientific">Eumeta variegata</name>
    <name type="common">Bagworm moth</name>
    <name type="synonym">Eumeta japonica</name>
    <dbReference type="NCBI Taxonomy" id="151549"/>
    <lineage>
        <taxon>Eukaryota</taxon>
        <taxon>Metazoa</taxon>
        <taxon>Ecdysozoa</taxon>
        <taxon>Arthropoda</taxon>
        <taxon>Hexapoda</taxon>
        <taxon>Insecta</taxon>
        <taxon>Pterygota</taxon>
        <taxon>Neoptera</taxon>
        <taxon>Endopterygota</taxon>
        <taxon>Lepidoptera</taxon>
        <taxon>Glossata</taxon>
        <taxon>Ditrysia</taxon>
        <taxon>Tineoidea</taxon>
        <taxon>Psychidae</taxon>
        <taxon>Oiketicinae</taxon>
        <taxon>Eumeta</taxon>
    </lineage>
</organism>
<accession>A0A4C1WWW2</accession>
<dbReference type="Proteomes" id="UP000299102">
    <property type="component" value="Unassembled WGS sequence"/>
</dbReference>
<dbReference type="AlphaFoldDB" id="A0A4C1WWW2"/>
<comment type="caution">
    <text evidence="2">The sequence shown here is derived from an EMBL/GenBank/DDBJ whole genome shotgun (WGS) entry which is preliminary data.</text>
</comment>
<name>A0A4C1WWW2_EUMVA</name>